<gene>
    <name evidence="1" type="ORF">PRVXT_001490</name>
</gene>
<dbReference type="Gene3D" id="3.20.20.140">
    <property type="entry name" value="Metal-dependent hydrolases"/>
    <property type="match status" value="1"/>
</dbReference>
<dbReference type="Pfam" id="PF01244">
    <property type="entry name" value="Peptidase_M19"/>
    <property type="match status" value="1"/>
</dbReference>
<dbReference type="PANTHER" id="PTHR10443">
    <property type="entry name" value="MICROSOMAL DIPEPTIDASE"/>
    <property type="match status" value="1"/>
</dbReference>
<dbReference type="EMBL" id="CP158367">
    <property type="protein sequence ID" value="XBX76304.1"/>
    <property type="molecule type" value="Genomic_DNA"/>
</dbReference>
<dbReference type="PANTHER" id="PTHR10443:SF12">
    <property type="entry name" value="DIPEPTIDASE"/>
    <property type="match status" value="1"/>
</dbReference>
<dbReference type="GO" id="GO:0006508">
    <property type="term" value="P:proteolysis"/>
    <property type="evidence" value="ECO:0007669"/>
    <property type="project" value="InterPro"/>
</dbReference>
<dbReference type="PROSITE" id="PS00869">
    <property type="entry name" value="RENAL_DIPEPTIDASE_1"/>
    <property type="match status" value="1"/>
</dbReference>
<protein>
    <submittedName>
        <fullName evidence="1">Dipeptidase</fullName>
    </submittedName>
</protein>
<dbReference type="SUPFAM" id="SSF51556">
    <property type="entry name" value="Metallo-dependent hydrolases"/>
    <property type="match status" value="1"/>
</dbReference>
<dbReference type="InterPro" id="IPR032466">
    <property type="entry name" value="Metal_Hydrolase"/>
</dbReference>
<proteinExistence type="predicted"/>
<name>A0AAU7VS16_9FIRM</name>
<dbReference type="InterPro" id="IPR000180">
    <property type="entry name" value="Dipep_AS"/>
</dbReference>
<dbReference type="GO" id="GO:0070573">
    <property type="term" value="F:metallodipeptidase activity"/>
    <property type="evidence" value="ECO:0007669"/>
    <property type="project" value="InterPro"/>
</dbReference>
<organism evidence="1">
    <name type="scientific">Proteinivorax tanatarense</name>
    <dbReference type="NCBI Taxonomy" id="1260629"/>
    <lineage>
        <taxon>Bacteria</taxon>
        <taxon>Bacillati</taxon>
        <taxon>Bacillota</taxon>
        <taxon>Clostridia</taxon>
        <taxon>Eubacteriales</taxon>
        <taxon>Proteinivoracaceae</taxon>
        <taxon>Proteinivorax</taxon>
    </lineage>
</organism>
<sequence>MSKKIPIIDGHCDTALLLEEENYDFFGKNQLGHIDFNRLKEADVRLQFFAVFVNPQINQFNILEKGLDKLNQILKVIEDDEDIFLVKNKADLNKLQKGKLGILISVEGGDVIGKNIQILDIFYRLGMRSLTLTWSNNNFISDGISDSRNGGLTSFGKEVIQEMHEKNIILDVSHLSVAGFWDVVDNYKKPIIASHSNCKTVFSHKRSLDDKQIKAIANSNGLIGINFAPHQLWKEGNADLDIIIRHMKHLKNLIGVKHIALGSDFDGVSKLPKGIKDVTSFQRLFSSMEKNGFSEVEVEHIAYNNYYNFLNTNL</sequence>
<accession>A0AAU7VS16</accession>
<reference evidence="1" key="1">
    <citation type="journal article" date="2013" name="Extremophiles">
        <title>Proteinivorax tanatarense gen. nov., sp. nov., an anaerobic, haloalkaliphilic, proteolytic bacterium isolated from a decaying algal bloom, and proposal of Proteinivoraceae fam. nov.</title>
        <authorList>
            <person name="Kevbrin V."/>
            <person name="Boltyanskaya Y."/>
            <person name="Zhilina T."/>
            <person name="Kolganova T."/>
            <person name="Lavrentjeva E."/>
            <person name="Kuznetsov B."/>
        </authorList>
    </citation>
    <scope>NUCLEOTIDE SEQUENCE</scope>
    <source>
        <strain evidence="1">Z-910T</strain>
    </source>
</reference>
<dbReference type="AlphaFoldDB" id="A0AAU7VS16"/>
<dbReference type="CDD" id="cd01301">
    <property type="entry name" value="rDP_like"/>
    <property type="match status" value="1"/>
</dbReference>
<dbReference type="RefSeq" id="WP_350345038.1">
    <property type="nucleotide sequence ID" value="NZ_CP158367.1"/>
</dbReference>
<dbReference type="InterPro" id="IPR008257">
    <property type="entry name" value="Pept_M19"/>
</dbReference>
<dbReference type="PROSITE" id="PS51365">
    <property type="entry name" value="RENAL_DIPEPTIDASE_2"/>
    <property type="match status" value="1"/>
</dbReference>
<reference evidence="1" key="2">
    <citation type="submission" date="2024-06" db="EMBL/GenBank/DDBJ databases">
        <authorList>
            <person name="Petrova K.O."/>
            <person name="Toshchakov S.V."/>
            <person name="Boltjanskaja Y.V."/>
            <person name="Kevbrin V."/>
        </authorList>
    </citation>
    <scope>NUCLEOTIDE SEQUENCE</scope>
    <source>
        <strain evidence="1">Z-910T</strain>
    </source>
</reference>
<evidence type="ECO:0000313" key="1">
    <source>
        <dbReference type="EMBL" id="XBX76304.1"/>
    </source>
</evidence>